<dbReference type="Pfam" id="PF03732">
    <property type="entry name" value="Retrotrans_gag"/>
    <property type="match status" value="1"/>
</dbReference>
<dbReference type="InterPro" id="IPR054722">
    <property type="entry name" value="PolX-like_BBD"/>
</dbReference>
<dbReference type="InterPro" id="IPR005162">
    <property type="entry name" value="Retrotrans_gag_dom"/>
</dbReference>
<dbReference type="EMBL" id="JBBPBN010000006">
    <property type="protein sequence ID" value="KAK9035588.1"/>
    <property type="molecule type" value="Genomic_DNA"/>
</dbReference>
<dbReference type="InterPro" id="IPR025724">
    <property type="entry name" value="GAG-pre-integrase_dom"/>
</dbReference>
<sequence length="477" mass="54064">MVSDDSSSSHGSFKNDDPSEEYYIHPNENPALVLTSALLNGVNYHSWARSMRMSLISKNKYRFVDGSIKEPKKEDSRFQAWVKCNNLVLSWLQRALNQEIAQSVIWIDNAYDLWQDLFDRFNQGDLVRVSDLLHEFYSLNQGNLSVTAYHTQLKALWDEISNFRPLPACNCLADSYRKQDFLLRLLRGLNDHFSVPKSQILMTKPFPSINEVFSILVQHERSVVSGSSDSSVFLADSGAVRTFHQSFSKQDRPDSTKKSFPNGNSKRPLCVFCGLYGHTVDKCYRKHGFPLGYRNRIQAERNMSGVAPGPVHNSTINALSSFVPVKDSGATDHIVNDIKFFESLSPVDKKYVRLPDNTLVKVVSVGTVKLSSSLVLHNAFFIPNFREIATWEMIGLARLVNGLYELEVFVPSSSFCNVIASSVVSVNTWHARLGHPSRQRMKCFSHMNKEILVMNFSDYEIFGVLFQSRACMVILTS</sequence>
<feature type="domain" description="GAG-pre-integrase" evidence="3">
    <location>
        <begin position="402"/>
        <end position="448"/>
    </location>
</feature>
<name>A0ABR2TEI4_9ROSI</name>
<dbReference type="Pfam" id="PF14244">
    <property type="entry name" value="Retrotran_gag_3"/>
    <property type="match status" value="1"/>
</dbReference>
<dbReference type="PANTHER" id="PTHR37610:SF55">
    <property type="entry name" value="RETROTRANSPOSON COPIA-LIKE N-TERMINAL DOMAIN-CONTAINING PROTEIN"/>
    <property type="match status" value="1"/>
</dbReference>
<evidence type="ECO:0008006" key="8">
    <source>
        <dbReference type="Google" id="ProtNLM"/>
    </source>
</evidence>
<organism evidence="6 7">
    <name type="scientific">Hibiscus sabdariffa</name>
    <name type="common">roselle</name>
    <dbReference type="NCBI Taxonomy" id="183260"/>
    <lineage>
        <taxon>Eukaryota</taxon>
        <taxon>Viridiplantae</taxon>
        <taxon>Streptophyta</taxon>
        <taxon>Embryophyta</taxon>
        <taxon>Tracheophyta</taxon>
        <taxon>Spermatophyta</taxon>
        <taxon>Magnoliopsida</taxon>
        <taxon>eudicotyledons</taxon>
        <taxon>Gunneridae</taxon>
        <taxon>Pentapetalae</taxon>
        <taxon>rosids</taxon>
        <taxon>malvids</taxon>
        <taxon>Malvales</taxon>
        <taxon>Malvaceae</taxon>
        <taxon>Malvoideae</taxon>
        <taxon>Hibiscus</taxon>
    </lineage>
</organism>
<evidence type="ECO:0000259" key="5">
    <source>
        <dbReference type="Pfam" id="PF22936"/>
    </source>
</evidence>
<evidence type="ECO:0000259" key="3">
    <source>
        <dbReference type="Pfam" id="PF13976"/>
    </source>
</evidence>
<evidence type="ECO:0000259" key="4">
    <source>
        <dbReference type="Pfam" id="PF14244"/>
    </source>
</evidence>
<feature type="region of interest" description="Disordered" evidence="1">
    <location>
        <begin position="1"/>
        <end position="20"/>
    </location>
</feature>
<dbReference type="PANTHER" id="PTHR37610">
    <property type="entry name" value="CCHC-TYPE DOMAIN-CONTAINING PROTEIN"/>
    <property type="match status" value="1"/>
</dbReference>
<feature type="domain" description="Retrotransposon Copia-like N-terminal" evidence="4">
    <location>
        <begin position="25"/>
        <end position="72"/>
    </location>
</feature>
<keyword evidence="7" id="KW-1185">Reference proteome</keyword>
<proteinExistence type="predicted"/>
<comment type="caution">
    <text evidence="6">The sequence shown here is derived from an EMBL/GenBank/DDBJ whole genome shotgun (WGS) entry which is preliminary data.</text>
</comment>
<accession>A0ABR2TEI4</accession>
<dbReference type="Pfam" id="PF13976">
    <property type="entry name" value="gag_pre-integrs"/>
    <property type="match status" value="1"/>
</dbReference>
<gene>
    <name evidence="6" type="ORF">V6N11_077625</name>
</gene>
<dbReference type="Proteomes" id="UP001396334">
    <property type="component" value="Unassembled WGS sequence"/>
</dbReference>
<evidence type="ECO:0000313" key="6">
    <source>
        <dbReference type="EMBL" id="KAK9035588.1"/>
    </source>
</evidence>
<evidence type="ECO:0000259" key="2">
    <source>
        <dbReference type="Pfam" id="PF03732"/>
    </source>
</evidence>
<feature type="domain" description="Retrovirus-related Pol polyprotein from transposon TNT 1-94-like beta-barrel" evidence="5">
    <location>
        <begin position="327"/>
        <end position="386"/>
    </location>
</feature>
<dbReference type="Pfam" id="PF22936">
    <property type="entry name" value="Pol_BBD"/>
    <property type="match status" value="1"/>
</dbReference>
<dbReference type="InterPro" id="IPR029472">
    <property type="entry name" value="Copia-like_N"/>
</dbReference>
<protein>
    <recommendedName>
        <fullName evidence="8">Retrotransposon Copia-like N-terminal domain-containing protein</fullName>
    </recommendedName>
</protein>
<feature type="domain" description="Retrotransposon gag" evidence="2">
    <location>
        <begin position="89"/>
        <end position="190"/>
    </location>
</feature>
<evidence type="ECO:0000256" key="1">
    <source>
        <dbReference type="SAM" id="MobiDB-lite"/>
    </source>
</evidence>
<reference evidence="6 7" key="1">
    <citation type="journal article" date="2024" name="G3 (Bethesda)">
        <title>Genome assembly of Hibiscus sabdariffa L. provides insights into metabolisms of medicinal natural products.</title>
        <authorList>
            <person name="Kim T."/>
        </authorList>
    </citation>
    <scope>NUCLEOTIDE SEQUENCE [LARGE SCALE GENOMIC DNA]</scope>
    <source>
        <strain evidence="6">TK-2024</strain>
        <tissue evidence="6">Old leaves</tissue>
    </source>
</reference>
<evidence type="ECO:0000313" key="7">
    <source>
        <dbReference type="Proteomes" id="UP001396334"/>
    </source>
</evidence>